<sequence>MSTSSAARRFALPAVLGCALSLAACGSDSVSVPAPSVSGVAARQCAAVKAALPGTLNGLKRRPTTPDAATVAAWGDPAITLRCGVPQPGVVNPASPEYDPTGQKSQGMEVNGVCWVAVPQKGGGMVLTTVKQHTYVEVTVPSTYKESPLAALAAPVGRNDPQDPEHRFECS</sequence>
<name>A0ABW1G152_9ACTN</name>
<dbReference type="EMBL" id="JBHSQJ010000019">
    <property type="protein sequence ID" value="MFC5906786.1"/>
    <property type="molecule type" value="Genomic_DNA"/>
</dbReference>
<comment type="caution">
    <text evidence="2">The sequence shown here is derived from an EMBL/GenBank/DDBJ whole genome shotgun (WGS) entry which is preliminary data.</text>
</comment>
<evidence type="ECO:0000256" key="1">
    <source>
        <dbReference type="SAM" id="SignalP"/>
    </source>
</evidence>
<reference evidence="3" key="1">
    <citation type="journal article" date="2019" name="Int. J. Syst. Evol. Microbiol.">
        <title>The Global Catalogue of Microorganisms (GCM) 10K type strain sequencing project: providing services to taxonomists for standard genome sequencing and annotation.</title>
        <authorList>
            <consortium name="The Broad Institute Genomics Platform"/>
            <consortium name="The Broad Institute Genome Sequencing Center for Infectious Disease"/>
            <person name="Wu L."/>
            <person name="Ma J."/>
        </authorList>
    </citation>
    <scope>NUCLEOTIDE SEQUENCE [LARGE SCALE GENOMIC DNA]</scope>
    <source>
        <strain evidence="3">JCM 4816</strain>
    </source>
</reference>
<keyword evidence="3" id="KW-1185">Reference proteome</keyword>
<protein>
    <submittedName>
        <fullName evidence="2">DUF3515 domain-containing protein</fullName>
    </submittedName>
</protein>
<proteinExistence type="predicted"/>
<evidence type="ECO:0000313" key="3">
    <source>
        <dbReference type="Proteomes" id="UP001596174"/>
    </source>
</evidence>
<keyword evidence="1" id="KW-0732">Signal</keyword>
<feature type="signal peptide" evidence="1">
    <location>
        <begin position="1"/>
        <end position="23"/>
    </location>
</feature>
<dbReference type="Pfam" id="PF12028">
    <property type="entry name" value="DUF3515"/>
    <property type="match status" value="1"/>
</dbReference>
<dbReference type="InterPro" id="IPR021903">
    <property type="entry name" value="DUF3515"/>
</dbReference>
<evidence type="ECO:0000313" key="2">
    <source>
        <dbReference type="EMBL" id="MFC5906786.1"/>
    </source>
</evidence>
<feature type="chain" id="PRO_5046871960" evidence="1">
    <location>
        <begin position="24"/>
        <end position="171"/>
    </location>
</feature>
<dbReference type="Proteomes" id="UP001596174">
    <property type="component" value="Unassembled WGS sequence"/>
</dbReference>
<accession>A0ABW1G152</accession>
<organism evidence="2 3">
    <name type="scientific">Streptacidiphilus monticola</name>
    <dbReference type="NCBI Taxonomy" id="2161674"/>
    <lineage>
        <taxon>Bacteria</taxon>
        <taxon>Bacillati</taxon>
        <taxon>Actinomycetota</taxon>
        <taxon>Actinomycetes</taxon>
        <taxon>Kitasatosporales</taxon>
        <taxon>Streptomycetaceae</taxon>
        <taxon>Streptacidiphilus</taxon>
    </lineage>
</organism>
<dbReference type="RefSeq" id="WP_380580545.1">
    <property type="nucleotide sequence ID" value="NZ_JBHSQJ010000019.1"/>
</dbReference>
<gene>
    <name evidence="2" type="ORF">ACFP3V_06110</name>
</gene>